<sequence>MGHRSHARLRFPLEGTTSHAVDPGWVPAPMGGVGAPDDLAAGRRTQVWLATGHDVTPATGGSCYHRRTQTPHPAARDEAFRARDRVGRCPMAEVTSPA</sequence>
<name>A0ABX7U2F9_STRCY</name>
<dbReference type="Proteomes" id="UP000663908">
    <property type="component" value="Chromosome"/>
</dbReference>
<dbReference type="EMBL" id="CP071839">
    <property type="protein sequence ID" value="QTE02937.1"/>
    <property type="molecule type" value="Genomic_DNA"/>
</dbReference>
<keyword evidence="3" id="KW-1185">Reference proteome</keyword>
<evidence type="ECO:0000313" key="3">
    <source>
        <dbReference type="Proteomes" id="UP000663908"/>
    </source>
</evidence>
<proteinExistence type="predicted"/>
<gene>
    <name evidence="2" type="ORF">S1361_36725</name>
</gene>
<feature type="region of interest" description="Disordered" evidence="1">
    <location>
        <begin position="56"/>
        <end position="78"/>
    </location>
</feature>
<organism evidence="2 3">
    <name type="scientific">Streptomyces cyanogenus</name>
    <dbReference type="NCBI Taxonomy" id="80860"/>
    <lineage>
        <taxon>Bacteria</taxon>
        <taxon>Bacillati</taxon>
        <taxon>Actinomycetota</taxon>
        <taxon>Actinomycetes</taxon>
        <taxon>Kitasatosporales</taxon>
        <taxon>Streptomycetaceae</taxon>
        <taxon>Streptomyces</taxon>
    </lineage>
</organism>
<accession>A0ABX7U2F9</accession>
<protein>
    <submittedName>
        <fullName evidence="2">Uncharacterized protein</fullName>
    </submittedName>
</protein>
<evidence type="ECO:0000313" key="2">
    <source>
        <dbReference type="EMBL" id="QTE02937.1"/>
    </source>
</evidence>
<evidence type="ECO:0000256" key="1">
    <source>
        <dbReference type="SAM" id="MobiDB-lite"/>
    </source>
</evidence>
<reference evidence="2 3" key="1">
    <citation type="submission" date="2021-03" db="EMBL/GenBank/DDBJ databases">
        <title>Complete genome sequence of Streptomyces cyanogenus S136, producer of anticancer angucycline landomycin A.</title>
        <authorList>
            <person name="Hrab P."/>
            <person name="Ruckert C."/>
            <person name="Busche T."/>
            <person name="Ostash I."/>
            <person name="Kalinowski J."/>
            <person name="Fedorenko V."/>
            <person name="Yushchuk O."/>
            <person name="Ostash B."/>
        </authorList>
    </citation>
    <scope>NUCLEOTIDE SEQUENCE [LARGE SCALE GENOMIC DNA]</scope>
    <source>
        <strain evidence="2 3">S136</strain>
    </source>
</reference>
<feature type="region of interest" description="Disordered" evidence="1">
    <location>
        <begin position="1"/>
        <end position="29"/>
    </location>
</feature>